<dbReference type="GO" id="GO:0008270">
    <property type="term" value="F:zinc ion binding"/>
    <property type="evidence" value="ECO:0007669"/>
    <property type="project" value="InterPro"/>
</dbReference>
<evidence type="ECO:0000259" key="4">
    <source>
        <dbReference type="Pfam" id="PF22936"/>
    </source>
</evidence>
<feature type="compositionally biased region" description="Polar residues" evidence="1">
    <location>
        <begin position="668"/>
        <end position="680"/>
    </location>
</feature>
<dbReference type="SUPFAM" id="SSF57756">
    <property type="entry name" value="Retrovirus zinc finger-like domains"/>
    <property type="match status" value="1"/>
</dbReference>
<dbReference type="Pfam" id="PF25597">
    <property type="entry name" value="SH3_retrovirus"/>
    <property type="match status" value="1"/>
</dbReference>
<organism evidence="6">
    <name type="scientific">Fagus sylvatica</name>
    <name type="common">Beechnut</name>
    <dbReference type="NCBI Taxonomy" id="28930"/>
    <lineage>
        <taxon>Eukaryota</taxon>
        <taxon>Viridiplantae</taxon>
        <taxon>Streptophyta</taxon>
        <taxon>Embryophyta</taxon>
        <taxon>Tracheophyta</taxon>
        <taxon>Spermatophyta</taxon>
        <taxon>Magnoliopsida</taxon>
        <taxon>eudicotyledons</taxon>
        <taxon>Gunneridae</taxon>
        <taxon>Pentapetalae</taxon>
        <taxon>rosids</taxon>
        <taxon>fabids</taxon>
        <taxon>Fagales</taxon>
        <taxon>Fagaceae</taxon>
        <taxon>Fagus</taxon>
    </lineage>
</organism>
<dbReference type="InterPro" id="IPR012337">
    <property type="entry name" value="RNaseH-like_sf"/>
</dbReference>
<accession>A0A2N9HMT4</accession>
<dbReference type="Gene3D" id="3.30.420.10">
    <property type="entry name" value="Ribonuclease H-like superfamily/Ribonuclease H"/>
    <property type="match status" value="1"/>
</dbReference>
<evidence type="ECO:0008006" key="7">
    <source>
        <dbReference type="Google" id="ProtNLM"/>
    </source>
</evidence>
<dbReference type="InterPro" id="IPR057670">
    <property type="entry name" value="SH3_retrovirus"/>
</dbReference>
<feature type="compositionally biased region" description="Basic residues" evidence="1">
    <location>
        <begin position="760"/>
        <end position="769"/>
    </location>
</feature>
<name>A0A2N9HMT4_FAGSY</name>
<dbReference type="Pfam" id="PF22936">
    <property type="entry name" value="Pol_BBD"/>
    <property type="match status" value="1"/>
</dbReference>
<feature type="compositionally biased region" description="Polar residues" evidence="1">
    <location>
        <begin position="741"/>
        <end position="750"/>
    </location>
</feature>
<dbReference type="EMBL" id="OIVN01003691">
    <property type="protein sequence ID" value="SPD12984.1"/>
    <property type="molecule type" value="Genomic_DNA"/>
</dbReference>
<dbReference type="InterPro" id="IPR013103">
    <property type="entry name" value="RVT_2"/>
</dbReference>
<sequence>MASASSTTTSTATSPPAPTSLTAAHHLITIKLTRDNYLLWKAQILPYLKGQHLFGFIDGSRPAPSQFLASQTSDSASDAPNPAFQTWHLQDQLIMSALISSLSENILAHIVKCGTSREVWLTLERMFTSQSRARTMQIHYQLATLKKGDSSVADYFHKFTGLADTLAAVDHPLHDFELVSFLLAGLGPDFDSLVTSVKIRADPISLEDLYGHLLSHELHLAQNQPSVDLSLGTAHFVQKSSSTHGGSGGRSSYSHHSGRTSFSQGRSNNRGRGRGRSNGNRPICQVCGKIGHLALTCYHRFDNSYTRDSRPHMQALLATPQSQCDPNWYPDSGATHHMTNDLANLNVRADEYTGHDQIRVGNGTALPIHHIGTTQLTAPSTSFLLQNVLHVPTISNNLLSVQKFTSDTNTFLELHPNLFNVKDRVTRRTLLQGPSRNGLYPFPSSVHRLIKSNVLNKRAASPHAFIGTRVSIPVWHSRLGHPAFRIVSRIVSRFGLPNGSIERKHRHIVETGLALLSHSAMPLRYWDDAFQTACYLINRLPTPTLQNKSPFEKLFNTNPDYSFLKTFGCSCWPNLRPYNSHKLLPRSLECIFLGYSLLHKGYKCLHLPSGRLYISRDVIFVENKFPFSSPPIPAASTSLESSSSQSLAFVQSISPAGPCIEPSPQPRPNTASITSLPSSHSRPIQPSLPISSPQAQTHNSSRPTLDSTPIYSQPAQTPSPNRPTSSSNTQAESAPDATPATEASFSSVPAATNPPPPHHMTTRSQHHISKPKVFTDGTVRYPLPKALIAVTACSTASEPTCYSSAVKSSEWRQAMNVEFDALLKNHTWHLVPAHPSQNLVGCKWVFRIKRKADGSIERHKARLVAKGFHQQPGLDYDETYSPVIKPTTVRTVISLAISSGWSLRQIDIQNAFLHGSPCLVLQVEFTVNCFWVSWVSF</sequence>
<proteinExistence type="predicted"/>
<dbReference type="SUPFAM" id="SSF53098">
    <property type="entry name" value="Ribonuclease H-like"/>
    <property type="match status" value="1"/>
</dbReference>
<feature type="compositionally biased region" description="Low complexity" evidence="1">
    <location>
        <begin position="240"/>
        <end position="268"/>
    </location>
</feature>
<protein>
    <recommendedName>
        <fullName evidence="7">Reverse transcriptase Ty1/copia-type domain-containing protein</fullName>
    </recommendedName>
</protein>
<evidence type="ECO:0000259" key="3">
    <source>
        <dbReference type="Pfam" id="PF14244"/>
    </source>
</evidence>
<feature type="region of interest" description="Disordered" evidence="1">
    <location>
        <begin position="239"/>
        <end position="281"/>
    </location>
</feature>
<dbReference type="InterPro" id="IPR029472">
    <property type="entry name" value="Copia-like_N"/>
</dbReference>
<evidence type="ECO:0000259" key="5">
    <source>
        <dbReference type="Pfam" id="PF25597"/>
    </source>
</evidence>
<feature type="compositionally biased region" description="Polar residues" evidence="1">
    <location>
        <begin position="695"/>
        <end position="716"/>
    </location>
</feature>
<dbReference type="InterPro" id="IPR036397">
    <property type="entry name" value="RNaseH_sf"/>
</dbReference>
<dbReference type="Pfam" id="PF14244">
    <property type="entry name" value="Retrotran_gag_3"/>
    <property type="match status" value="1"/>
</dbReference>
<dbReference type="InterPro" id="IPR036875">
    <property type="entry name" value="Znf_CCHC_sf"/>
</dbReference>
<evidence type="ECO:0000313" key="6">
    <source>
        <dbReference type="EMBL" id="SPD12984.1"/>
    </source>
</evidence>
<feature type="domain" description="Reverse transcriptase Ty1/copia-type" evidence="2">
    <location>
        <begin position="825"/>
        <end position="916"/>
    </location>
</feature>
<reference evidence="6" key="1">
    <citation type="submission" date="2018-02" db="EMBL/GenBank/DDBJ databases">
        <authorList>
            <person name="Cohen D.B."/>
            <person name="Kent A.D."/>
        </authorList>
    </citation>
    <scope>NUCLEOTIDE SEQUENCE</scope>
</reference>
<dbReference type="AlphaFoldDB" id="A0A2N9HMT4"/>
<feature type="domain" description="Retrotransposon Copia-like N-terminal" evidence="3">
    <location>
        <begin position="27"/>
        <end position="64"/>
    </location>
</feature>
<dbReference type="InterPro" id="IPR054722">
    <property type="entry name" value="PolX-like_BBD"/>
</dbReference>
<evidence type="ECO:0000256" key="1">
    <source>
        <dbReference type="SAM" id="MobiDB-lite"/>
    </source>
</evidence>
<dbReference type="Pfam" id="PF07727">
    <property type="entry name" value="RVT_2"/>
    <property type="match status" value="1"/>
</dbReference>
<dbReference type="PANTHER" id="PTHR47481">
    <property type="match status" value="1"/>
</dbReference>
<gene>
    <name evidence="6" type="ORF">FSB_LOCUS40866</name>
</gene>
<feature type="domain" description="Retrovirus-related Pol polyprotein from transposon TNT 1-94-like beta-barrel" evidence="4">
    <location>
        <begin position="328"/>
        <end position="406"/>
    </location>
</feature>
<dbReference type="GO" id="GO:0003676">
    <property type="term" value="F:nucleic acid binding"/>
    <property type="evidence" value="ECO:0007669"/>
    <property type="project" value="InterPro"/>
</dbReference>
<feature type="compositionally biased region" description="Low complexity" evidence="1">
    <location>
        <begin position="681"/>
        <end position="694"/>
    </location>
</feature>
<feature type="region of interest" description="Disordered" evidence="1">
    <location>
        <begin position="658"/>
        <end position="769"/>
    </location>
</feature>
<evidence type="ECO:0000259" key="2">
    <source>
        <dbReference type="Pfam" id="PF07727"/>
    </source>
</evidence>
<dbReference type="Pfam" id="PF14223">
    <property type="entry name" value="Retrotran_gag_2"/>
    <property type="match status" value="1"/>
</dbReference>
<feature type="domain" description="Retroviral polymerase SH3-like" evidence="5">
    <location>
        <begin position="569"/>
        <end position="630"/>
    </location>
</feature>
<feature type="compositionally biased region" description="Low complexity" evidence="1">
    <location>
        <begin position="718"/>
        <end position="729"/>
    </location>
</feature>
<dbReference type="PANTHER" id="PTHR47481:SF10">
    <property type="entry name" value="COPIA-LIKE POLYPROTEIN_RETROTRANSPOSON"/>
    <property type="match status" value="1"/>
</dbReference>